<feature type="domain" description="Tetrapyrrole biosynthesis uroporphyrinogen III synthase" evidence="1">
    <location>
        <begin position="20"/>
        <end position="252"/>
    </location>
</feature>
<proteinExistence type="predicted"/>
<reference evidence="3" key="1">
    <citation type="submission" date="2016-03" db="EMBL/GenBank/DDBJ databases">
        <authorList>
            <person name="Devillers Hugo."/>
        </authorList>
    </citation>
    <scope>NUCLEOTIDE SEQUENCE [LARGE SCALE GENOMIC DNA]</scope>
</reference>
<dbReference type="GO" id="GO:0006780">
    <property type="term" value="P:uroporphyrinogen III biosynthetic process"/>
    <property type="evidence" value="ECO:0007669"/>
    <property type="project" value="InterPro"/>
</dbReference>
<gene>
    <name evidence="2" type="ORF">LANO_0H17106G</name>
</gene>
<dbReference type="PANTHER" id="PTHR12390">
    <property type="entry name" value="UROPORPHYRINOGEN III SYNTHASE"/>
    <property type="match status" value="1"/>
</dbReference>
<accession>A0A1G4KMV6</accession>
<dbReference type="AlphaFoldDB" id="A0A1G4KMV6"/>
<dbReference type="SUPFAM" id="SSF69618">
    <property type="entry name" value="HemD-like"/>
    <property type="match status" value="1"/>
</dbReference>
<protein>
    <submittedName>
        <fullName evidence="2">LANO_0H17106g1_1</fullName>
    </submittedName>
</protein>
<evidence type="ECO:0000313" key="3">
    <source>
        <dbReference type="Proteomes" id="UP000189911"/>
    </source>
</evidence>
<dbReference type="InterPro" id="IPR036108">
    <property type="entry name" value="4pyrrol_syn_uPrphyn_synt_sf"/>
</dbReference>
<name>A0A1G4KMV6_9SACH</name>
<dbReference type="CDD" id="cd06578">
    <property type="entry name" value="HemD"/>
    <property type="match status" value="1"/>
</dbReference>
<dbReference type="Proteomes" id="UP000189911">
    <property type="component" value="Chromosome H"/>
</dbReference>
<dbReference type="InterPro" id="IPR003754">
    <property type="entry name" value="4pyrrol_synth_uPrphyn_synth"/>
</dbReference>
<evidence type="ECO:0000313" key="2">
    <source>
        <dbReference type="EMBL" id="SCV05875.1"/>
    </source>
</evidence>
<organism evidence="2 3">
    <name type="scientific">Lachancea nothofagi CBS 11611</name>
    <dbReference type="NCBI Taxonomy" id="1266666"/>
    <lineage>
        <taxon>Eukaryota</taxon>
        <taxon>Fungi</taxon>
        <taxon>Dikarya</taxon>
        <taxon>Ascomycota</taxon>
        <taxon>Saccharomycotina</taxon>
        <taxon>Saccharomycetes</taxon>
        <taxon>Saccharomycetales</taxon>
        <taxon>Saccharomycetaceae</taxon>
        <taxon>Lachancea</taxon>
    </lineage>
</organism>
<dbReference type="Gene3D" id="3.40.50.10090">
    <property type="match status" value="2"/>
</dbReference>
<dbReference type="PANTHER" id="PTHR12390:SF0">
    <property type="entry name" value="UROPORPHYRINOGEN-III SYNTHASE"/>
    <property type="match status" value="1"/>
</dbReference>
<keyword evidence="3" id="KW-1185">Reference proteome</keyword>
<dbReference type="EMBL" id="LT598447">
    <property type="protein sequence ID" value="SCV05875.1"/>
    <property type="molecule type" value="Genomic_DNA"/>
</dbReference>
<dbReference type="OrthoDB" id="5595751at2759"/>
<dbReference type="InterPro" id="IPR039793">
    <property type="entry name" value="UROS/Hem4"/>
</dbReference>
<dbReference type="GO" id="GO:0004852">
    <property type="term" value="F:uroporphyrinogen-III synthase activity"/>
    <property type="evidence" value="ECO:0007669"/>
    <property type="project" value="InterPro"/>
</dbReference>
<dbReference type="GO" id="GO:0005829">
    <property type="term" value="C:cytosol"/>
    <property type="evidence" value="ECO:0007669"/>
    <property type="project" value="TreeGrafter"/>
</dbReference>
<dbReference type="GO" id="GO:0006782">
    <property type="term" value="P:protoporphyrinogen IX biosynthetic process"/>
    <property type="evidence" value="ECO:0007669"/>
    <property type="project" value="UniProtKB-UniPathway"/>
</dbReference>
<dbReference type="UniPathway" id="UPA00251">
    <property type="reaction ID" value="UER00320"/>
</dbReference>
<sequence>MTNTKRVLLLKNKTVPIDPYESNFEQNDFEPVFIPMIQHMHLPLECLHLLQNDAYMTQLKHIVISSQRTVECLNESVVPNLSVSQQDALLQKTVYTVGPATASFLQRCGFKDVRGGIDAGNGSILADVIISDLKNDATTDFSSMPTLLLLVGETRRDIIPKKLASAGLKSQEVVTYKTEILDNNLQRFVSLFNSQCWVVFFSSQGTDEIIDYLKDKNAQVASIGPTTDEFLLSRGIRSHVVSAKPEPVSLIQSLKSV</sequence>
<dbReference type="Pfam" id="PF02602">
    <property type="entry name" value="HEM4"/>
    <property type="match status" value="1"/>
</dbReference>
<evidence type="ECO:0000259" key="1">
    <source>
        <dbReference type="Pfam" id="PF02602"/>
    </source>
</evidence>